<dbReference type="Pfam" id="PF10011">
    <property type="entry name" value="DUF2254"/>
    <property type="match status" value="1"/>
</dbReference>
<protein>
    <recommendedName>
        <fullName evidence="4">DUF2254 domain-containing protein</fullName>
    </recommendedName>
</protein>
<dbReference type="InterPro" id="IPR018723">
    <property type="entry name" value="DUF2254_membrane"/>
</dbReference>
<dbReference type="HOGENOM" id="CLU_032303_0_0_6"/>
<dbReference type="Proteomes" id="UP000001947">
    <property type="component" value="Chromosome"/>
</dbReference>
<dbReference type="KEGG" id="sde:Sde_2990"/>
<evidence type="ECO:0000256" key="1">
    <source>
        <dbReference type="SAM" id="Phobius"/>
    </source>
</evidence>
<sequence length="414" mass="45986">MKAHMSIEAILFHTKKVTKNLSFRCLLYCVFALTAFFTGSLLEPFVPNEIKDLVTPQGLKGLLTILASSMLAVTTFSLSILVQAYATVATTATPRASKLIMENDTAQNALGTFIGAFLFSVIGLIGISSNYYQENMVVVLFLFTVVMIFLIIIMLLRWIDQLSKLGRIDETIDVLEQALAEAIDTRSNFPALNANILTLPQEDLGKDKCRIYSAKVGHVQHIDLPKLNALAAKLNLKIYITVGPGDFVDSITPMAYIDGDCSEETQQCVVDALSIGNTRTFSQDPRYGLIVLSEIALRALSPSTNDPGTAIQILSSYVKAIKLWDTNTSKNHRSLKNDRASIKFEHVYMYPIQESDLFEDMFAALLPAAMPHKIVTDKIRKSLLSFQQLNNKKITDCANDWLNKLNAHSNSLRH</sequence>
<name>Q21GD2_SACD2</name>
<keyword evidence="3" id="KW-1185">Reference proteome</keyword>
<reference evidence="2 3" key="1">
    <citation type="journal article" date="2008" name="PLoS Genet.">
        <title>Complete genome sequence of the complex carbohydrate-degrading marine bacterium, Saccharophagus degradans strain 2-40 T.</title>
        <authorList>
            <person name="Weiner R.M."/>
            <person name="Taylor L.E.II."/>
            <person name="Henrissat B."/>
            <person name="Hauser L."/>
            <person name="Land M."/>
            <person name="Coutinho P.M."/>
            <person name="Rancurel C."/>
            <person name="Saunders E.H."/>
            <person name="Longmire A.G."/>
            <person name="Zhang H."/>
            <person name="Bayer E.A."/>
            <person name="Gilbert H.J."/>
            <person name="Larimer F."/>
            <person name="Zhulin I.B."/>
            <person name="Ekborg N.A."/>
            <person name="Lamed R."/>
            <person name="Richardson P.M."/>
            <person name="Borovok I."/>
            <person name="Hutcheson S."/>
        </authorList>
    </citation>
    <scope>NUCLEOTIDE SEQUENCE [LARGE SCALE GENOMIC DNA]</scope>
    <source>
        <strain evidence="3">2-40 / ATCC 43961 / DSM 17024</strain>
    </source>
</reference>
<keyword evidence="1" id="KW-0472">Membrane</keyword>
<dbReference type="AlphaFoldDB" id="Q21GD2"/>
<feature type="transmembrane region" description="Helical" evidence="1">
    <location>
        <begin position="62"/>
        <end position="88"/>
    </location>
</feature>
<feature type="transmembrane region" description="Helical" evidence="1">
    <location>
        <begin position="138"/>
        <end position="159"/>
    </location>
</feature>
<keyword evidence="1" id="KW-0812">Transmembrane</keyword>
<organism evidence="2 3">
    <name type="scientific">Saccharophagus degradans (strain 2-40 / ATCC 43961 / DSM 17024)</name>
    <dbReference type="NCBI Taxonomy" id="203122"/>
    <lineage>
        <taxon>Bacteria</taxon>
        <taxon>Pseudomonadati</taxon>
        <taxon>Pseudomonadota</taxon>
        <taxon>Gammaproteobacteria</taxon>
        <taxon>Cellvibrionales</taxon>
        <taxon>Cellvibrionaceae</taxon>
        <taxon>Saccharophagus</taxon>
    </lineage>
</organism>
<feature type="transmembrane region" description="Helical" evidence="1">
    <location>
        <begin position="21"/>
        <end position="42"/>
    </location>
</feature>
<evidence type="ECO:0000313" key="2">
    <source>
        <dbReference type="EMBL" id="ABD82247.1"/>
    </source>
</evidence>
<proteinExistence type="predicted"/>
<dbReference type="STRING" id="203122.Sde_2990"/>
<dbReference type="eggNOG" id="COG4325">
    <property type="taxonomic scope" value="Bacteria"/>
</dbReference>
<evidence type="ECO:0008006" key="4">
    <source>
        <dbReference type="Google" id="ProtNLM"/>
    </source>
</evidence>
<evidence type="ECO:0000313" key="3">
    <source>
        <dbReference type="Proteomes" id="UP000001947"/>
    </source>
</evidence>
<dbReference type="EMBL" id="CP000282">
    <property type="protein sequence ID" value="ABD82247.1"/>
    <property type="molecule type" value="Genomic_DNA"/>
</dbReference>
<feature type="transmembrane region" description="Helical" evidence="1">
    <location>
        <begin position="109"/>
        <end position="132"/>
    </location>
</feature>
<accession>Q21GD2</accession>
<keyword evidence="1" id="KW-1133">Transmembrane helix</keyword>
<gene>
    <name evidence="2" type="ordered locus">Sde_2990</name>
</gene>